<protein>
    <submittedName>
        <fullName evidence="1">Uncharacterized protein</fullName>
    </submittedName>
</protein>
<dbReference type="AlphaFoldDB" id="A0A7L9U6P6"/>
<evidence type="ECO:0000313" key="1">
    <source>
        <dbReference type="EMBL" id="QOL50109.1"/>
    </source>
</evidence>
<dbReference type="KEGG" id="mlir:LPB04_01925"/>
<dbReference type="EMBL" id="CP062941">
    <property type="protein sequence ID" value="QOL50109.1"/>
    <property type="molecule type" value="Genomic_DNA"/>
</dbReference>
<accession>A0A7L9U6P6</accession>
<evidence type="ECO:0000313" key="2">
    <source>
        <dbReference type="Proteomes" id="UP000593875"/>
    </source>
</evidence>
<sequence>MIYLDCSGVHFGSQLDEKHLFEWAMEISGVLRWEQDTLVVRTNLSQASLRDLLALFSRYQIPMAQLSQFRTSKNEDWFAAPKTYWYNRVFGKPAR</sequence>
<dbReference type="RefSeq" id="WP_193687132.1">
    <property type="nucleotide sequence ID" value="NZ_CP062941.1"/>
</dbReference>
<reference evidence="1 2" key="1">
    <citation type="submission" date="2020-10" db="EMBL/GenBank/DDBJ databases">
        <title>Genome sequencing of Massilia sp. LPB0304.</title>
        <authorList>
            <person name="Kim J."/>
        </authorList>
    </citation>
    <scope>NUCLEOTIDE SEQUENCE [LARGE SCALE GENOMIC DNA]</scope>
    <source>
        <strain evidence="1 2">LPB0304</strain>
    </source>
</reference>
<organism evidence="1 2">
    <name type="scientific">Massilia litorea</name>
    <dbReference type="NCBI Taxonomy" id="2769491"/>
    <lineage>
        <taxon>Bacteria</taxon>
        <taxon>Pseudomonadati</taxon>
        <taxon>Pseudomonadota</taxon>
        <taxon>Betaproteobacteria</taxon>
        <taxon>Burkholderiales</taxon>
        <taxon>Oxalobacteraceae</taxon>
        <taxon>Telluria group</taxon>
        <taxon>Massilia</taxon>
    </lineage>
</organism>
<proteinExistence type="predicted"/>
<gene>
    <name evidence="1" type="ORF">LPB04_01925</name>
</gene>
<name>A0A7L9U6P6_9BURK</name>
<keyword evidence="2" id="KW-1185">Reference proteome</keyword>
<dbReference type="Proteomes" id="UP000593875">
    <property type="component" value="Chromosome"/>
</dbReference>